<evidence type="ECO:0000313" key="1">
    <source>
        <dbReference type="EMBL" id="MBS3650033.1"/>
    </source>
</evidence>
<dbReference type="AlphaFoldDB" id="A0A942E2N3"/>
<dbReference type="InterPro" id="IPR008914">
    <property type="entry name" value="PEBP"/>
</dbReference>
<gene>
    <name evidence="1" type="ORF">KEU06_15580</name>
</gene>
<dbReference type="Proteomes" id="UP000680348">
    <property type="component" value="Unassembled WGS sequence"/>
</dbReference>
<keyword evidence="2" id="KW-1185">Reference proteome</keyword>
<sequence>MAADFSFDFEWGGIKRCTSGRPNTVPNPIFHLRNVPNGTANIRFEMTDLNVPSFRHGGGTVRYAGEGTIRPGAFTYLSPCPPSGRHTYEWTATALDANGKKLAVARARKLYP</sequence>
<accession>A0A942E2N3</accession>
<dbReference type="SUPFAM" id="SSF49777">
    <property type="entry name" value="PEBP-like"/>
    <property type="match status" value="1"/>
</dbReference>
<protein>
    <submittedName>
        <fullName evidence="1">Phospholipid-binding protein</fullName>
    </submittedName>
</protein>
<name>A0A942E2N3_9HYPH</name>
<dbReference type="Pfam" id="PF01161">
    <property type="entry name" value="PBP"/>
    <property type="match status" value="1"/>
</dbReference>
<evidence type="ECO:0000313" key="2">
    <source>
        <dbReference type="Proteomes" id="UP000680348"/>
    </source>
</evidence>
<dbReference type="EMBL" id="JAGWCR010000008">
    <property type="protein sequence ID" value="MBS3650033.1"/>
    <property type="molecule type" value="Genomic_DNA"/>
</dbReference>
<dbReference type="InterPro" id="IPR036610">
    <property type="entry name" value="PEBP-like_sf"/>
</dbReference>
<comment type="caution">
    <text evidence="1">The sequence shown here is derived from an EMBL/GenBank/DDBJ whole genome shotgun (WGS) entry which is preliminary data.</text>
</comment>
<organism evidence="1 2">
    <name type="scientific">Pseudaminobacter soli</name>
    <name type="common">ex Zhang et al. 2022</name>
    <dbReference type="NCBI Taxonomy" id="2831468"/>
    <lineage>
        <taxon>Bacteria</taxon>
        <taxon>Pseudomonadati</taxon>
        <taxon>Pseudomonadota</taxon>
        <taxon>Alphaproteobacteria</taxon>
        <taxon>Hyphomicrobiales</taxon>
        <taxon>Phyllobacteriaceae</taxon>
        <taxon>Pseudaminobacter</taxon>
    </lineage>
</organism>
<proteinExistence type="predicted"/>
<reference evidence="1" key="1">
    <citation type="submission" date="2021-04" db="EMBL/GenBank/DDBJ databases">
        <title>Pseudaminobacter soli sp. nov., isolated from paddy soil contaminated by heavy metals.</title>
        <authorList>
            <person name="Zhang K."/>
        </authorList>
    </citation>
    <scope>NUCLEOTIDE SEQUENCE</scope>
    <source>
        <strain evidence="1">19-2017</strain>
    </source>
</reference>
<dbReference type="Gene3D" id="3.90.280.10">
    <property type="entry name" value="PEBP-like"/>
    <property type="match status" value="1"/>
</dbReference>